<reference evidence="2" key="1">
    <citation type="submission" date="2021-01" db="EMBL/GenBank/DDBJ databases">
        <title>Adiantum capillus-veneris genome.</title>
        <authorList>
            <person name="Fang Y."/>
            <person name="Liao Q."/>
        </authorList>
    </citation>
    <scope>NUCLEOTIDE SEQUENCE</scope>
    <source>
        <strain evidence="2">H3</strain>
        <tissue evidence="2">Leaf</tissue>
    </source>
</reference>
<keyword evidence="1" id="KW-0812">Transmembrane</keyword>
<dbReference type="EMBL" id="JABFUD020000001">
    <property type="protein sequence ID" value="KAI5084527.1"/>
    <property type="molecule type" value="Genomic_DNA"/>
</dbReference>
<protein>
    <submittedName>
        <fullName evidence="2">Uncharacterized protein</fullName>
    </submittedName>
</protein>
<sequence length="148" mass="15646">MGSAGRSLAAGLLFLNFCMYMIVLGIAGWALNRILDGKGSDGAYEVFVEMALIAGVVGIASVLAGMHHLKAWRGESAAGAASAALIAWLLTLLAFGLACKEIHNIDGRGHRVKTLEAFVIILAFFQLLYVLVLHAGLFSSRHGPAYST</sequence>
<evidence type="ECO:0000313" key="3">
    <source>
        <dbReference type="Proteomes" id="UP000886520"/>
    </source>
</evidence>
<keyword evidence="1" id="KW-1133">Transmembrane helix</keyword>
<accession>A0A9D4VE05</accession>
<dbReference type="PANTHER" id="PTHR33294">
    <property type="entry name" value="AWPM-19-LIKE FAMILY PROTEIN"/>
    <property type="match status" value="1"/>
</dbReference>
<evidence type="ECO:0000256" key="1">
    <source>
        <dbReference type="SAM" id="Phobius"/>
    </source>
</evidence>
<feature type="transmembrane region" description="Helical" evidence="1">
    <location>
        <begin position="43"/>
        <end position="65"/>
    </location>
</feature>
<dbReference type="Proteomes" id="UP000886520">
    <property type="component" value="Chromosome 1"/>
</dbReference>
<dbReference type="PANTHER" id="PTHR33294:SF5">
    <property type="entry name" value="AWPM-19-LIKE FAMILY PROTEIN"/>
    <property type="match status" value="1"/>
</dbReference>
<keyword evidence="1" id="KW-0472">Membrane</keyword>
<dbReference type="InterPro" id="IPR008390">
    <property type="entry name" value="AWPM-19"/>
</dbReference>
<evidence type="ECO:0000313" key="2">
    <source>
        <dbReference type="EMBL" id="KAI5084527.1"/>
    </source>
</evidence>
<name>A0A9D4VE05_ADICA</name>
<feature type="transmembrane region" description="Helical" evidence="1">
    <location>
        <begin position="12"/>
        <end position="31"/>
    </location>
</feature>
<dbReference type="AlphaFoldDB" id="A0A9D4VE05"/>
<dbReference type="OrthoDB" id="1919377at2759"/>
<dbReference type="Pfam" id="PF05512">
    <property type="entry name" value="AWPM-19"/>
    <property type="match status" value="1"/>
</dbReference>
<gene>
    <name evidence="2" type="ORF">GOP47_0000696</name>
</gene>
<feature type="transmembrane region" description="Helical" evidence="1">
    <location>
        <begin position="77"/>
        <end position="97"/>
    </location>
</feature>
<keyword evidence="3" id="KW-1185">Reference proteome</keyword>
<feature type="transmembrane region" description="Helical" evidence="1">
    <location>
        <begin position="117"/>
        <end position="138"/>
    </location>
</feature>
<proteinExistence type="predicted"/>
<comment type="caution">
    <text evidence="2">The sequence shown here is derived from an EMBL/GenBank/DDBJ whole genome shotgun (WGS) entry which is preliminary data.</text>
</comment>
<organism evidence="2 3">
    <name type="scientific">Adiantum capillus-veneris</name>
    <name type="common">Maidenhair fern</name>
    <dbReference type="NCBI Taxonomy" id="13818"/>
    <lineage>
        <taxon>Eukaryota</taxon>
        <taxon>Viridiplantae</taxon>
        <taxon>Streptophyta</taxon>
        <taxon>Embryophyta</taxon>
        <taxon>Tracheophyta</taxon>
        <taxon>Polypodiopsida</taxon>
        <taxon>Polypodiidae</taxon>
        <taxon>Polypodiales</taxon>
        <taxon>Pteridineae</taxon>
        <taxon>Pteridaceae</taxon>
        <taxon>Vittarioideae</taxon>
        <taxon>Adiantum</taxon>
    </lineage>
</organism>